<evidence type="ECO:0000256" key="1">
    <source>
        <dbReference type="ARBA" id="ARBA00004442"/>
    </source>
</evidence>
<dbReference type="GO" id="GO:0015288">
    <property type="term" value="F:porin activity"/>
    <property type="evidence" value="ECO:0007669"/>
    <property type="project" value="TreeGrafter"/>
</dbReference>
<evidence type="ECO:0000256" key="5">
    <source>
        <dbReference type="ARBA" id="ARBA00022692"/>
    </source>
</evidence>
<dbReference type="InterPro" id="IPR003423">
    <property type="entry name" value="OMP_efflux"/>
</dbReference>
<keyword evidence="7" id="KW-0998">Cell outer membrane</keyword>
<evidence type="ECO:0000313" key="9">
    <source>
        <dbReference type="EMBL" id="MBB5062532.1"/>
    </source>
</evidence>
<gene>
    <name evidence="9" type="ORF">HDF15_000862</name>
</gene>
<keyword evidence="3" id="KW-0813">Transport</keyword>
<comment type="similarity">
    <text evidence="2">Belongs to the outer membrane factor (OMF) (TC 1.B.17) family.</text>
</comment>
<accession>A0A7W7ZMW0</accession>
<dbReference type="GO" id="GO:1990281">
    <property type="term" value="C:efflux pump complex"/>
    <property type="evidence" value="ECO:0007669"/>
    <property type="project" value="TreeGrafter"/>
</dbReference>
<comment type="caution">
    <text evidence="9">The sequence shown here is derived from an EMBL/GenBank/DDBJ whole genome shotgun (WGS) entry which is preliminary data.</text>
</comment>
<feature type="chain" id="PRO_5030930557" evidence="8">
    <location>
        <begin position="30"/>
        <end position="453"/>
    </location>
</feature>
<dbReference type="PANTHER" id="PTHR30026:SF20">
    <property type="entry name" value="OUTER MEMBRANE PROTEIN TOLC"/>
    <property type="match status" value="1"/>
</dbReference>
<dbReference type="GO" id="GO:0015562">
    <property type="term" value="F:efflux transmembrane transporter activity"/>
    <property type="evidence" value="ECO:0007669"/>
    <property type="project" value="InterPro"/>
</dbReference>
<dbReference type="Pfam" id="PF02321">
    <property type="entry name" value="OEP"/>
    <property type="match status" value="2"/>
</dbReference>
<dbReference type="InterPro" id="IPR051906">
    <property type="entry name" value="TolC-like"/>
</dbReference>
<evidence type="ECO:0000256" key="3">
    <source>
        <dbReference type="ARBA" id="ARBA00022448"/>
    </source>
</evidence>
<evidence type="ECO:0000256" key="4">
    <source>
        <dbReference type="ARBA" id="ARBA00022452"/>
    </source>
</evidence>
<keyword evidence="8" id="KW-0732">Signal</keyword>
<comment type="subcellular location">
    <subcellularLocation>
        <location evidence="1">Cell outer membrane</location>
    </subcellularLocation>
</comment>
<proteinExistence type="inferred from homology"/>
<evidence type="ECO:0000256" key="2">
    <source>
        <dbReference type="ARBA" id="ARBA00007613"/>
    </source>
</evidence>
<dbReference type="PANTHER" id="PTHR30026">
    <property type="entry name" value="OUTER MEMBRANE PROTEIN TOLC"/>
    <property type="match status" value="1"/>
</dbReference>
<evidence type="ECO:0000313" key="10">
    <source>
        <dbReference type="Proteomes" id="UP000584867"/>
    </source>
</evidence>
<dbReference type="AlphaFoldDB" id="A0A7W7ZMW0"/>
<dbReference type="SUPFAM" id="SSF56954">
    <property type="entry name" value="Outer membrane efflux proteins (OEP)"/>
    <property type="match status" value="1"/>
</dbReference>
<protein>
    <submittedName>
        <fullName evidence="9">Outer membrane protein TolC</fullName>
    </submittedName>
</protein>
<dbReference type="Proteomes" id="UP000584867">
    <property type="component" value="Unassembled WGS sequence"/>
</dbReference>
<dbReference type="Gene3D" id="1.20.1600.10">
    <property type="entry name" value="Outer membrane efflux proteins (OEP)"/>
    <property type="match status" value="1"/>
</dbReference>
<evidence type="ECO:0000256" key="6">
    <source>
        <dbReference type="ARBA" id="ARBA00023136"/>
    </source>
</evidence>
<evidence type="ECO:0000256" key="7">
    <source>
        <dbReference type="ARBA" id="ARBA00023237"/>
    </source>
</evidence>
<keyword evidence="5" id="KW-0812">Transmembrane</keyword>
<dbReference type="PROSITE" id="PS51257">
    <property type="entry name" value="PROKAR_LIPOPROTEIN"/>
    <property type="match status" value="1"/>
</dbReference>
<sequence length="453" mass="49613">MLLKRTMQIRWSKAMGVGLALSLCACASAQISLTSAVDLALRSNPKVLAAQASVTKAEAALAQTRDPYIPTVGVDGGYGKGTGAPSGLPTVIALSSRSLLFNFSQQDYVRAATSGLQAANLSLQETRDQVAEDVVVTYLNLDNAQRRQAALNEEYGFATRLVTIVQTRLNAGQDTPMDLLHARLTASQIRESQLHTDDDVSALSDHLARLIGLPERPLVTVPDSIPAMPPIDMSANNETDSFGIKAAFASARSKQETAFGDSRYRFRPQISFGADYSRIDTSESDFLDYYPQFGGKSDNTFSVEIQITLPIFDRSHEDHARETAAEAHRARFEAEDQRNQFMEGRLKLRHSLAEIQASSETAEIQRDIAQGQLDAILVQLNASSGDPNKPQMTPKDEQNARLQASQRSLDLLNAQLQLRQAQVNLLRQTGQLDEWLKIPLTQPAGTVIKPLAH</sequence>
<organism evidence="9 10">
    <name type="scientific">Granulicella mallensis</name>
    <dbReference type="NCBI Taxonomy" id="940614"/>
    <lineage>
        <taxon>Bacteria</taxon>
        <taxon>Pseudomonadati</taxon>
        <taxon>Acidobacteriota</taxon>
        <taxon>Terriglobia</taxon>
        <taxon>Terriglobales</taxon>
        <taxon>Acidobacteriaceae</taxon>
        <taxon>Granulicella</taxon>
    </lineage>
</organism>
<name>A0A7W7ZMW0_9BACT</name>
<evidence type="ECO:0000256" key="8">
    <source>
        <dbReference type="SAM" id="SignalP"/>
    </source>
</evidence>
<keyword evidence="4" id="KW-1134">Transmembrane beta strand</keyword>
<dbReference type="RefSeq" id="WP_184253053.1">
    <property type="nucleotide sequence ID" value="NZ_JACHIO010000003.1"/>
</dbReference>
<feature type="signal peptide" evidence="8">
    <location>
        <begin position="1"/>
        <end position="29"/>
    </location>
</feature>
<dbReference type="EMBL" id="JACHIO010000003">
    <property type="protein sequence ID" value="MBB5062532.1"/>
    <property type="molecule type" value="Genomic_DNA"/>
</dbReference>
<dbReference type="GO" id="GO:0009279">
    <property type="term" value="C:cell outer membrane"/>
    <property type="evidence" value="ECO:0007669"/>
    <property type="project" value="UniProtKB-SubCell"/>
</dbReference>
<reference evidence="9 10" key="1">
    <citation type="submission" date="2020-08" db="EMBL/GenBank/DDBJ databases">
        <title>Genomic Encyclopedia of Type Strains, Phase IV (KMG-V): Genome sequencing to study the core and pangenomes of soil and plant-associated prokaryotes.</title>
        <authorList>
            <person name="Whitman W."/>
        </authorList>
    </citation>
    <scope>NUCLEOTIDE SEQUENCE [LARGE SCALE GENOMIC DNA]</scope>
    <source>
        <strain evidence="9 10">X5P3</strain>
    </source>
</reference>
<keyword evidence="6" id="KW-0472">Membrane</keyword>